<feature type="region of interest" description="Disordered" evidence="1">
    <location>
        <begin position="68"/>
        <end position="88"/>
    </location>
</feature>
<feature type="transmembrane region" description="Helical" evidence="2">
    <location>
        <begin position="7"/>
        <end position="25"/>
    </location>
</feature>
<keyword evidence="2" id="KW-0472">Membrane</keyword>
<dbReference type="EMBL" id="RKLO01000005">
    <property type="protein sequence ID" value="RVW01284.1"/>
    <property type="molecule type" value="Genomic_DNA"/>
</dbReference>
<keyword evidence="2" id="KW-1133">Transmembrane helix</keyword>
<keyword evidence="2" id="KW-0812">Transmembrane</keyword>
<proteinExistence type="predicted"/>
<evidence type="ECO:0000313" key="3">
    <source>
        <dbReference type="EMBL" id="RVW01284.1"/>
    </source>
</evidence>
<evidence type="ECO:0000313" key="4">
    <source>
        <dbReference type="Proteomes" id="UP000283479"/>
    </source>
</evidence>
<keyword evidence="4" id="KW-1185">Reference proteome</keyword>
<sequence>MSAWDRWAWPVTFTGVIVLGMVLYFTVEPPLWVRIALATGIAIIYSLVPWLVARRRERKQYKAQVQSAKRVRGAADHNLQRASIHPES</sequence>
<name>A0A438ARF6_9NOCA</name>
<protein>
    <submittedName>
        <fullName evidence="3">Uncharacterized protein</fullName>
    </submittedName>
</protein>
<dbReference type="Proteomes" id="UP000283479">
    <property type="component" value="Unassembled WGS sequence"/>
</dbReference>
<comment type="caution">
    <text evidence="3">The sequence shown here is derived from an EMBL/GenBank/DDBJ whole genome shotgun (WGS) entry which is preliminary data.</text>
</comment>
<gene>
    <name evidence="3" type="ORF">EGT50_13745</name>
</gene>
<dbReference type="AlphaFoldDB" id="A0A438ARF6"/>
<accession>A0A438ARF6</accession>
<organism evidence="3 4">
    <name type="scientific">Rhodococcus xishaensis</name>
    <dbReference type="NCBI Taxonomy" id="2487364"/>
    <lineage>
        <taxon>Bacteria</taxon>
        <taxon>Bacillati</taxon>
        <taxon>Actinomycetota</taxon>
        <taxon>Actinomycetes</taxon>
        <taxon>Mycobacteriales</taxon>
        <taxon>Nocardiaceae</taxon>
        <taxon>Rhodococcus</taxon>
    </lineage>
</organism>
<feature type="transmembrane region" description="Helical" evidence="2">
    <location>
        <begin position="31"/>
        <end position="52"/>
    </location>
</feature>
<evidence type="ECO:0000256" key="2">
    <source>
        <dbReference type="SAM" id="Phobius"/>
    </source>
</evidence>
<reference evidence="3 4" key="1">
    <citation type="submission" date="2018-11" db="EMBL/GenBank/DDBJ databases">
        <title>Rhodococcus spongicola sp. nov. and Rhodococcus xishaensis sp. nov. from marine sponges.</title>
        <authorList>
            <person name="Li L."/>
            <person name="Lin H.W."/>
        </authorList>
    </citation>
    <scope>NUCLEOTIDE SEQUENCE [LARGE SCALE GENOMIC DNA]</scope>
    <source>
        <strain evidence="3 4">LHW51113</strain>
    </source>
</reference>
<evidence type="ECO:0000256" key="1">
    <source>
        <dbReference type="SAM" id="MobiDB-lite"/>
    </source>
</evidence>
<feature type="compositionally biased region" description="Basic and acidic residues" evidence="1">
    <location>
        <begin position="73"/>
        <end position="88"/>
    </location>
</feature>